<evidence type="ECO:0000256" key="1">
    <source>
        <dbReference type="ARBA" id="ARBA00005750"/>
    </source>
</evidence>
<accession>A0A6J4RT31</accession>
<evidence type="ECO:0000256" key="5">
    <source>
        <dbReference type="ARBA" id="ARBA00051722"/>
    </source>
</evidence>
<evidence type="ECO:0000313" key="6">
    <source>
        <dbReference type="EMBL" id="CAA9481439.1"/>
    </source>
</evidence>
<dbReference type="GO" id="GO:0004725">
    <property type="term" value="F:protein tyrosine phosphatase activity"/>
    <property type="evidence" value="ECO:0007669"/>
    <property type="project" value="UniProtKB-EC"/>
</dbReference>
<dbReference type="InterPro" id="IPR016667">
    <property type="entry name" value="Caps_polysacc_synth_CpsB/CapC"/>
</dbReference>
<dbReference type="PANTHER" id="PTHR39181:SF1">
    <property type="entry name" value="TYROSINE-PROTEIN PHOSPHATASE YWQE"/>
    <property type="match status" value="1"/>
</dbReference>
<dbReference type="AlphaFoldDB" id="A0A6J4RT31"/>
<dbReference type="EMBL" id="CADCVV010000011">
    <property type="protein sequence ID" value="CAA9481439.1"/>
    <property type="molecule type" value="Genomic_DNA"/>
</dbReference>
<keyword evidence="3 6" id="KW-0378">Hydrolase</keyword>
<dbReference type="InterPro" id="IPR016195">
    <property type="entry name" value="Pol/histidinol_Pase-like"/>
</dbReference>
<gene>
    <name evidence="6" type="ORF">AVDCRST_MAG17-191</name>
</gene>
<dbReference type="Pfam" id="PF19567">
    <property type="entry name" value="CpsB_CapC"/>
    <property type="match status" value="1"/>
</dbReference>
<comment type="similarity">
    <text evidence="1">Belongs to the metallo-dependent hydrolases superfamily. CpsB/CapC family.</text>
</comment>
<reference evidence="6" key="1">
    <citation type="submission" date="2020-02" db="EMBL/GenBank/DDBJ databases">
        <authorList>
            <person name="Meier V. D."/>
        </authorList>
    </citation>
    <scope>NUCLEOTIDE SEQUENCE</scope>
    <source>
        <strain evidence="6">AVDCRST_MAG17</strain>
    </source>
</reference>
<evidence type="ECO:0000256" key="4">
    <source>
        <dbReference type="ARBA" id="ARBA00022912"/>
    </source>
</evidence>
<evidence type="ECO:0000256" key="2">
    <source>
        <dbReference type="ARBA" id="ARBA00013064"/>
    </source>
</evidence>
<evidence type="ECO:0000256" key="3">
    <source>
        <dbReference type="ARBA" id="ARBA00022801"/>
    </source>
</evidence>
<dbReference type="EC" id="3.1.3.48" evidence="2"/>
<comment type="catalytic activity">
    <reaction evidence="5">
        <text>O-phospho-L-tyrosyl-[protein] + H2O = L-tyrosyl-[protein] + phosphate</text>
        <dbReference type="Rhea" id="RHEA:10684"/>
        <dbReference type="Rhea" id="RHEA-COMP:10136"/>
        <dbReference type="Rhea" id="RHEA-COMP:20101"/>
        <dbReference type="ChEBI" id="CHEBI:15377"/>
        <dbReference type="ChEBI" id="CHEBI:43474"/>
        <dbReference type="ChEBI" id="CHEBI:46858"/>
        <dbReference type="ChEBI" id="CHEBI:61978"/>
        <dbReference type="EC" id="3.1.3.48"/>
    </reaction>
</comment>
<proteinExistence type="inferred from homology"/>
<dbReference type="SUPFAM" id="SSF89550">
    <property type="entry name" value="PHP domain-like"/>
    <property type="match status" value="1"/>
</dbReference>
<dbReference type="PANTHER" id="PTHR39181">
    <property type="entry name" value="TYROSINE-PROTEIN PHOSPHATASE YWQE"/>
    <property type="match status" value="1"/>
</dbReference>
<protein>
    <recommendedName>
        <fullName evidence="2">protein-tyrosine-phosphatase</fullName>
        <ecNumber evidence="2">3.1.3.48</ecNumber>
    </recommendedName>
</protein>
<keyword evidence="4" id="KW-0904">Protein phosphatase</keyword>
<sequence length="271" mass="28321">MFTRSRGARPTIVVNVAMASPAPRTEIHCHLLPGVDDGARDLDDSLEMAALAAADGTARIVVTPHVRRDFVTDVSILTEAFAELSEAVERAGIEVELYRGGELGHDLVGRLDQSELEAIAVGPPGRRWLLVEAPFEGLGHVFGAATDELRSRGFGIVIAHPERAAGLLTGDAGGLRRELEAGSLLQVNHWSLTGGHGAEAEGAALELLNRGLIAALASDAHPGWRRPTLSLGATAAVAAGADARTAAALVSERPARMLREGVTSRVLAPLG</sequence>
<dbReference type="Gene3D" id="3.20.20.140">
    <property type="entry name" value="Metal-dependent hydrolases"/>
    <property type="match status" value="1"/>
</dbReference>
<dbReference type="PIRSF" id="PIRSF016557">
    <property type="entry name" value="Caps_synth_CpsB"/>
    <property type="match status" value="1"/>
</dbReference>
<name>A0A6J4RT31_9ACTN</name>
<dbReference type="GO" id="GO:0030145">
    <property type="term" value="F:manganese ion binding"/>
    <property type="evidence" value="ECO:0007669"/>
    <property type="project" value="InterPro"/>
</dbReference>
<organism evidence="6">
    <name type="scientific">uncultured Solirubrobacterales bacterium</name>
    <dbReference type="NCBI Taxonomy" id="768556"/>
    <lineage>
        <taxon>Bacteria</taxon>
        <taxon>Bacillati</taxon>
        <taxon>Actinomycetota</taxon>
        <taxon>Thermoleophilia</taxon>
        <taxon>Solirubrobacterales</taxon>
        <taxon>environmental samples</taxon>
    </lineage>
</organism>